<dbReference type="AlphaFoldDB" id="A0A844YEM6"/>
<protein>
    <submittedName>
        <fullName evidence="4">DUF4163 domain-containing protein</fullName>
    </submittedName>
</protein>
<dbReference type="InterPro" id="IPR025303">
    <property type="entry name" value="PdaC"/>
</dbReference>
<reference evidence="4 5" key="1">
    <citation type="submission" date="2019-12" db="EMBL/GenBank/DDBJ databases">
        <title>Genomic-based taxomic classification of the family Erythrobacteraceae.</title>
        <authorList>
            <person name="Xu L."/>
        </authorList>
    </citation>
    <scope>NUCLEOTIDE SEQUENCE [LARGE SCALE GENOMIC DNA]</scope>
    <source>
        <strain evidence="4 5">MCCC 1A09965</strain>
    </source>
</reference>
<dbReference type="Pfam" id="PF13739">
    <property type="entry name" value="PdaC"/>
    <property type="match status" value="1"/>
</dbReference>
<evidence type="ECO:0000313" key="4">
    <source>
        <dbReference type="EMBL" id="MXO62397.1"/>
    </source>
</evidence>
<gene>
    <name evidence="4" type="ORF">GRI48_05155</name>
</gene>
<feature type="region of interest" description="Disordered" evidence="1">
    <location>
        <begin position="34"/>
        <end position="54"/>
    </location>
</feature>
<evidence type="ECO:0000313" key="5">
    <source>
        <dbReference type="Proteomes" id="UP000445582"/>
    </source>
</evidence>
<dbReference type="Proteomes" id="UP000445582">
    <property type="component" value="Unassembled WGS sequence"/>
</dbReference>
<evidence type="ECO:0000259" key="3">
    <source>
        <dbReference type="Pfam" id="PF13739"/>
    </source>
</evidence>
<dbReference type="Gene3D" id="3.30.565.40">
    <property type="entry name" value="Fervidobacterium nodosum Rt17-B1 like"/>
    <property type="match status" value="1"/>
</dbReference>
<evidence type="ECO:0000256" key="2">
    <source>
        <dbReference type="SAM" id="SignalP"/>
    </source>
</evidence>
<accession>A0A844YEM6</accession>
<feature type="domain" description="Deacetylase PdaC" evidence="3">
    <location>
        <begin position="74"/>
        <end position="161"/>
    </location>
</feature>
<sequence length="288" mass="30888">MRHRPFRTAFLAPTLAMAMPIGLAACSAGDESTADTTASASATPVSQASTSASASSSASDVEGVEFKKVEKRDGGTFDFSYSWPAEVSAEPKLAAALKSDMDSALASERAEWEKMIADAPADCVSCRSRGFSRDWEVVADLPRFLSLSMQIYGYTGGAHGNGGTRGVVWDRQAEARVRPMDFFTSAPALENAVHARYCPALNRERERKRGMPVDPNGDDMFSGCPSIDELRVLLGSSDGKAFDRIGLIADPYVAGSYAEGSYEVTLPVTTALLDAVRPEYRAAFALRK</sequence>
<dbReference type="PROSITE" id="PS51257">
    <property type="entry name" value="PROKAR_LIPOPROTEIN"/>
    <property type="match status" value="1"/>
</dbReference>
<dbReference type="RefSeq" id="WP_160672364.1">
    <property type="nucleotide sequence ID" value="NZ_WTYN01000001.1"/>
</dbReference>
<organism evidence="4 5">
    <name type="scientific">Qipengyuania oceanensis</name>
    <dbReference type="NCBI Taxonomy" id="1463597"/>
    <lineage>
        <taxon>Bacteria</taxon>
        <taxon>Pseudomonadati</taxon>
        <taxon>Pseudomonadota</taxon>
        <taxon>Alphaproteobacteria</taxon>
        <taxon>Sphingomonadales</taxon>
        <taxon>Erythrobacteraceae</taxon>
        <taxon>Qipengyuania</taxon>
    </lineage>
</organism>
<dbReference type="EMBL" id="WTYN01000001">
    <property type="protein sequence ID" value="MXO62397.1"/>
    <property type="molecule type" value="Genomic_DNA"/>
</dbReference>
<feature type="chain" id="PRO_5032495692" evidence="2">
    <location>
        <begin position="25"/>
        <end position="288"/>
    </location>
</feature>
<evidence type="ECO:0000256" key="1">
    <source>
        <dbReference type="SAM" id="MobiDB-lite"/>
    </source>
</evidence>
<dbReference type="OrthoDB" id="4760806at2"/>
<name>A0A844YEM6_9SPHN</name>
<feature type="signal peptide" evidence="2">
    <location>
        <begin position="1"/>
        <end position="24"/>
    </location>
</feature>
<proteinExistence type="predicted"/>
<comment type="caution">
    <text evidence="4">The sequence shown here is derived from an EMBL/GenBank/DDBJ whole genome shotgun (WGS) entry which is preliminary data.</text>
</comment>
<keyword evidence="2" id="KW-0732">Signal</keyword>
<keyword evidence="5" id="KW-1185">Reference proteome</keyword>